<dbReference type="OrthoDB" id="1854899at2759"/>
<evidence type="ECO:0000256" key="1">
    <source>
        <dbReference type="ARBA" id="ARBA00004123"/>
    </source>
</evidence>
<keyword evidence="4" id="KW-0804">Transcription</keyword>
<name>A0A9P8PQY6_9ASCO</name>
<comment type="subcellular location">
    <subcellularLocation>
        <location evidence="1 4">Nucleus</location>
    </subcellularLocation>
</comment>
<gene>
    <name evidence="4" type="primary">MED20</name>
    <name evidence="5" type="ORF">WICMUC_002357</name>
</gene>
<dbReference type="Proteomes" id="UP000769528">
    <property type="component" value="Unassembled WGS sequence"/>
</dbReference>
<comment type="similarity">
    <text evidence="2 4">Belongs to the Mediator complex subunit 20 family.</text>
</comment>
<evidence type="ECO:0000256" key="3">
    <source>
        <dbReference type="ARBA" id="ARBA00023242"/>
    </source>
</evidence>
<dbReference type="EMBL" id="JAEUBF010000681">
    <property type="protein sequence ID" value="KAH3676060.1"/>
    <property type="molecule type" value="Genomic_DNA"/>
</dbReference>
<keyword evidence="4" id="KW-0010">Activator</keyword>
<dbReference type="Gene3D" id="3.30.310.180">
    <property type="match status" value="1"/>
</dbReference>
<comment type="subunit">
    <text evidence="4">Component of the Mediator complex.</text>
</comment>
<accession>A0A9P8PQY6</accession>
<dbReference type="GO" id="GO:0003712">
    <property type="term" value="F:transcription coregulator activity"/>
    <property type="evidence" value="ECO:0007669"/>
    <property type="project" value="InterPro"/>
</dbReference>
<proteinExistence type="inferred from homology"/>
<protein>
    <recommendedName>
        <fullName evidence="4">Mediator of RNA polymerase II transcription subunit 20</fullName>
    </recommendedName>
    <alternativeName>
        <fullName evidence="4">Mediator complex subunit 20</fullName>
    </alternativeName>
</protein>
<keyword evidence="4" id="KW-0805">Transcription regulation</keyword>
<evidence type="ECO:0000313" key="6">
    <source>
        <dbReference type="Proteomes" id="UP000769528"/>
    </source>
</evidence>
<reference evidence="5" key="1">
    <citation type="journal article" date="2021" name="Open Biol.">
        <title>Shared evolutionary footprints suggest mitochondrial oxidative damage underlies multiple complex I losses in fungi.</title>
        <authorList>
            <person name="Schikora-Tamarit M.A."/>
            <person name="Marcet-Houben M."/>
            <person name="Nosek J."/>
            <person name="Gabaldon T."/>
        </authorList>
    </citation>
    <scope>NUCLEOTIDE SEQUENCE</scope>
    <source>
        <strain evidence="5">CBS6341</strain>
    </source>
</reference>
<dbReference type="GO" id="GO:0006357">
    <property type="term" value="P:regulation of transcription by RNA polymerase II"/>
    <property type="evidence" value="ECO:0007669"/>
    <property type="project" value="InterPro"/>
</dbReference>
<evidence type="ECO:0000256" key="4">
    <source>
        <dbReference type="RuleBase" id="RU364152"/>
    </source>
</evidence>
<dbReference type="AlphaFoldDB" id="A0A9P8PQY6"/>
<keyword evidence="6" id="KW-1185">Reference proteome</keyword>
<reference evidence="5" key="2">
    <citation type="submission" date="2021-01" db="EMBL/GenBank/DDBJ databases">
        <authorList>
            <person name="Schikora-Tamarit M.A."/>
        </authorList>
    </citation>
    <scope>NUCLEOTIDE SEQUENCE</scope>
    <source>
        <strain evidence="5">CBS6341</strain>
    </source>
</reference>
<dbReference type="GO" id="GO:0016592">
    <property type="term" value="C:mediator complex"/>
    <property type="evidence" value="ECO:0007669"/>
    <property type="project" value="InterPro"/>
</dbReference>
<keyword evidence="3 4" id="KW-0539">Nucleus</keyword>
<sequence length="209" mass="23426">MISTGVLAVHNASPNSLSVFHDAIISEIPKLSGRWSFELKVFRSNNAHLASTQSSFLFNINFDHEPSKSITLINKISITTSTSPSKELIDSGSLVGSCDPLDLIVQSKLQSLWLVRQTLKVDNGFTYEINQGEFLLRAVNVYLNGSFKNFLIFIEYHGNEKAKESGLEKIKESIARFRIPPGNLHTEQLTETKEYLSDLAYQTVQALQF</sequence>
<comment type="caution">
    <text evidence="5">The sequence shown here is derived from an EMBL/GenBank/DDBJ whole genome shotgun (WGS) entry which is preliminary data.</text>
</comment>
<organism evidence="5 6">
    <name type="scientific">Wickerhamomyces mucosus</name>
    <dbReference type="NCBI Taxonomy" id="1378264"/>
    <lineage>
        <taxon>Eukaryota</taxon>
        <taxon>Fungi</taxon>
        <taxon>Dikarya</taxon>
        <taxon>Ascomycota</taxon>
        <taxon>Saccharomycotina</taxon>
        <taxon>Saccharomycetes</taxon>
        <taxon>Phaffomycetales</taxon>
        <taxon>Wickerhamomycetaceae</taxon>
        <taxon>Wickerhamomyces</taxon>
    </lineage>
</organism>
<evidence type="ECO:0000256" key="2">
    <source>
        <dbReference type="ARBA" id="ARBA00010743"/>
    </source>
</evidence>
<evidence type="ECO:0000313" key="5">
    <source>
        <dbReference type="EMBL" id="KAH3676060.1"/>
    </source>
</evidence>
<dbReference type="InterPro" id="IPR013921">
    <property type="entry name" value="Mediator_Med20"/>
</dbReference>
<dbReference type="Pfam" id="PF08612">
    <property type="entry name" value="Med20"/>
    <property type="match status" value="1"/>
</dbReference>
<comment type="function">
    <text evidence="4">Component of the Mediator complex, a coactivator involved in the regulated transcription of nearly all RNA polymerase II-dependent genes. Mediator functions as a bridge to convey information from gene-specific regulatory proteins to the basal RNA polymerase II transcription machinery. Mediator is recruited to promoters by direct interactions with regulatory proteins and serves as a scaffold for the assembly of a functional preinitiation complex with RNA polymerase II and the general transcription factors.</text>
</comment>